<dbReference type="STRING" id="1888995.BD935_02545"/>
<dbReference type="InterPro" id="IPR002491">
    <property type="entry name" value="ABC_transptr_periplasmic_BD"/>
</dbReference>
<dbReference type="GO" id="GO:0071281">
    <property type="term" value="P:cellular response to iron ion"/>
    <property type="evidence" value="ECO:0007669"/>
    <property type="project" value="TreeGrafter"/>
</dbReference>
<dbReference type="InterPro" id="IPR050902">
    <property type="entry name" value="ABC_Transporter_SBP"/>
</dbReference>
<gene>
    <name evidence="3" type="ORF">BD935_02545</name>
</gene>
<dbReference type="PANTHER" id="PTHR30535:SF34">
    <property type="entry name" value="MOLYBDATE-BINDING PROTEIN MOLA"/>
    <property type="match status" value="1"/>
</dbReference>
<proteinExistence type="predicted"/>
<keyword evidence="1" id="KW-0175">Coiled coil</keyword>
<dbReference type="Proteomes" id="UP000183080">
    <property type="component" value="Unassembled WGS sequence"/>
</dbReference>
<organism evidence="3 4">
    <name type="scientific">Marine Group III euryarchaeote CG-Epi1</name>
    <dbReference type="NCBI Taxonomy" id="1888995"/>
    <lineage>
        <taxon>Archaea</taxon>
        <taxon>Methanobacteriati</taxon>
        <taxon>Thermoplasmatota</taxon>
        <taxon>Thermoplasmata</taxon>
        <taxon>Candidatus Thermoprofundales</taxon>
    </lineage>
</organism>
<dbReference type="PANTHER" id="PTHR30535">
    <property type="entry name" value="VITAMIN B12-BINDING PROTEIN"/>
    <property type="match status" value="1"/>
</dbReference>
<dbReference type="Pfam" id="PF01497">
    <property type="entry name" value="Peripla_BP_2"/>
    <property type="match status" value="1"/>
</dbReference>
<reference evidence="3 4" key="1">
    <citation type="submission" date="2016-08" db="EMBL/GenBank/DDBJ databases">
        <title>New Insights into Marine Group III Euryarchaeota, from dark to light.</title>
        <authorList>
            <person name="Haro-Moreno J.M."/>
            <person name="Rodriguez-Valera F."/>
            <person name="Lopez-Garcia P."/>
            <person name="Moreira D."/>
            <person name="Martin-Cuadrado A.B."/>
        </authorList>
    </citation>
    <scope>NUCLEOTIDE SEQUENCE [LARGE SCALE GENOMIC DNA]</scope>
    <source>
        <strain evidence="3">CG-Epi1</strain>
    </source>
</reference>
<dbReference type="CDD" id="cd01144">
    <property type="entry name" value="BtuF"/>
    <property type="match status" value="1"/>
</dbReference>
<dbReference type="PROSITE" id="PS50983">
    <property type="entry name" value="FE_B12_PBP"/>
    <property type="match status" value="1"/>
</dbReference>
<sequence length="261" mass="29618">MEIKGPKRIICLTEEPTEILYLLGEQHRIVGISRYTVRPEEAKKNHPIVSAFVDGSVKKISELKPDLVIGFSDIQGDLAAKLIKANLQVLIFNQRSIEEILEVILTIGRIVSAEDKAQKLVDGYKKRLNLLREKSDKIQNKPKVYFEEWDDPTFSGIRWVSELIEIAGGEDIFTNKSHGKLAMEREIQWSDVIKKNPDVILASWCGKPVDIDSIKKREGWNEITAIKNNRIHEIDSSIILQPGPACLTEGLKVIESLIREQ</sequence>
<accession>A0A1J5TMW9</accession>
<feature type="coiled-coil region" evidence="1">
    <location>
        <begin position="114"/>
        <end position="141"/>
    </location>
</feature>
<feature type="domain" description="Fe/B12 periplasmic-binding" evidence="2">
    <location>
        <begin position="8"/>
        <end position="261"/>
    </location>
</feature>
<dbReference type="AlphaFoldDB" id="A0A1J5TMW9"/>
<evidence type="ECO:0000313" key="4">
    <source>
        <dbReference type="Proteomes" id="UP000183080"/>
    </source>
</evidence>
<dbReference type="Gene3D" id="3.40.50.1980">
    <property type="entry name" value="Nitrogenase molybdenum iron protein domain"/>
    <property type="match status" value="2"/>
</dbReference>
<dbReference type="EMBL" id="MIZA01000022">
    <property type="protein sequence ID" value="OIR17552.1"/>
    <property type="molecule type" value="Genomic_DNA"/>
</dbReference>
<dbReference type="SUPFAM" id="SSF53807">
    <property type="entry name" value="Helical backbone' metal receptor"/>
    <property type="match status" value="1"/>
</dbReference>
<evidence type="ECO:0000259" key="2">
    <source>
        <dbReference type="PROSITE" id="PS50983"/>
    </source>
</evidence>
<evidence type="ECO:0000313" key="3">
    <source>
        <dbReference type="EMBL" id="OIR17552.1"/>
    </source>
</evidence>
<protein>
    <submittedName>
        <fullName evidence="3">Cobalamin-binding protein</fullName>
    </submittedName>
</protein>
<comment type="caution">
    <text evidence="3">The sequence shown here is derived from an EMBL/GenBank/DDBJ whole genome shotgun (WGS) entry which is preliminary data.</text>
</comment>
<evidence type="ECO:0000256" key="1">
    <source>
        <dbReference type="SAM" id="Coils"/>
    </source>
</evidence>
<name>A0A1J5TMW9_9ARCH</name>